<keyword evidence="2" id="KW-1185">Reference proteome</keyword>
<dbReference type="AlphaFoldDB" id="A0A5D0CMW5"/>
<organism evidence="1 2">
    <name type="scientific">Paenibacillus faecis</name>
    <dbReference type="NCBI Taxonomy" id="862114"/>
    <lineage>
        <taxon>Bacteria</taxon>
        <taxon>Bacillati</taxon>
        <taxon>Bacillota</taxon>
        <taxon>Bacilli</taxon>
        <taxon>Bacillales</taxon>
        <taxon>Paenibacillaceae</taxon>
        <taxon>Paenibacillus</taxon>
    </lineage>
</organism>
<comment type="caution">
    <text evidence="1">The sequence shown here is derived from an EMBL/GenBank/DDBJ whole genome shotgun (WGS) entry which is preliminary data.</text>
</comment>
<reference evidence="1 2" key="1">
    <citation type="submission" date="2019-08" db="EMBL/GenBank/DDBJ databases">
        <title>Genome sequencing of Paenibacillus faecis DSM 23593(T).</title>
        <authorList>
            <person name="Kook J.-K."/>
            <person name="Park S.-N."/>
            <person name="Lim Y.K."/>
        </authorList>
    </citation>
    <scope>NUCLEOTIDE SEQUENCE [LARGE SCALE GENOMIC DNA]</scope>
    <source>
        <strain evidence="1 2">DSM 23593</strain>
    </source>
</reference>
<name>A0A5D0CMW5_9BACL</name>
<dbReference type="RefSeq" id="WP_148457028.1">
    <property type="nucleotide sequence ID" value="NZ_VSDO01000005.1"/>
</dbReference>
<evidence type="ECO:0000313" key="1">
    <source>
        <dbReference type="EMBL" id="TYA10910.1"/>
    </source>
</evidence>
<protein>
    <submittedName>
        <fullName evidence="1">Uncharacterized protein</fullName>
    </submittedName>
</protein>
<accession>A0A5D0CMW5</accession>
<gene>
    <name evidence="1" type="ORF">FRY98_24380</name>
</gene>
<sequence>MGMVTMKEEMNAGDLRVQIDYEAIEKKSSKEFVGRLKKMFGPYGSWECTFFLEEDTPSHYCLYLANGFYLEMHDKTAHDEVIYAQYSKKDGVISINSMNTIFLKRFAPIGVSVNE</sequence>
<dbReference type="Proteomes" id="UP000325218">
    <property type="component" value="Unassembled WGS sequence"/>
</dbReference>
<proteinExistence type="predicted"/>
<dbReference type="EMBL" id="VSDO01000005">
    <property type="protein sequence ID" value="TYA10910.1"/>
    <property type="molecule type" value="Genomic_DNA"/>
</dbReference>
<evidence type="ECO:0000313" key="2">
    <source>
        <dbReference type="Proteomes" id="UP000325218"/>
    </source>
</evidence>